<protein>
    <submittedName>
        <fullName evidence="4">Peptidase YpeB-like protein</fullName>
    </submittedName>
</protein>
<gene>
    <name evidence="4" type="ORF">C8P63_11851</name>
</gene>
<evidence type="ECO:0000313" key="4">
    <source>
        <dbReference type="EMBL" id="PTX58177.1"/>
    </source>
</evidence>
<name>A0A2T6BQD1_9BACL</name>
<dbReference type="RefSeq" id="WP_108024815.1">
    <property type="nucleotide sequence ID" value="NZ_QBKR01000018.1"/>
</dbReference>
<dbReference type="Proteomes" id="UP000244240">
    <property type="component" value="Unassembled WGS sequence"/>
</dbReference>
<evidence type="ECO:0000256" key="1">
    <source>
        <dbReference type="SAM" id="MobiDB-lite"/>
    </source>
</evidence>
<dbReference type="Gene3D" id="3.10.450.40">
    <property type="match status" value="1"/>
</dbReference>
<proteinExistence type="predicted"/>
<dbReference type="EMBL" id="QBKR01000018">
    <property type="protein sequence ID" value="PTX58177.1"/>
    <property type="molecule type" value="Genomic_DNA"/>
</dbReference>
<feature type="chain" id="PRO_5038536394" evidence="2">
    <location>
        <begin position="22"/>
        <end position="137"/>
    </location>
</feature>
<dbReference type="AlphaFoldDB" id="A0A2T6BQD1"/>
<sequence>MNATKFFLIIALTAVTVGASAGVALGVYQYMQEKDGGKEATASPNPDEGNKTKETGEDTGPSDTQAPPLRGEDGQITAEAAARIAREQAGGTIQKIELEEQGKKSVFKVEIRLENDKKAKLEINARTGEIVFAELDD</sequence>
<dbReference type="OrthoDB" id="5361545at2"/>
<dbReference type="Pfam" id="PF03413">
    <property type="entry name" value="PepSY"/>
    <property type="match status" value="1"/>
</dbReference>
<feature type="signal peptide" evidence="2">
    <location>
        <begin position="1"/>
        <end position="21"/>
    </location>
</feature>
<organism evidence="4 5">
    <name type="scientific">Melghirimyces profundicolus</name>
    <dbReference type="NCBI Taxonomy" id="1242148"/>
    <lineage>
        <taxon>Bacteria</taxon>
        <taxon>Bacillati</taxon>
        <taxon>Bacillota</taxon>
        <taxon>Bacilli</taxon>
        <taxon>Bacillales</taxon>
        <taxon>Thermoactinomycetaceae</taxon>
        <taxon>Melghirimyces</taxon>
    </lineage>
</organism>
<evidence type="ECO:0000259" key="3">
    <source>
        <dbReference type="Pfam" id="PF03413"/>
    </source>
</evidence>
<reference evidence="4 5" key="1">
    <citation type="submission" date="2018-04" db="EMBL/GenBank/DDBJ databases">
        <title>Genomic Encyclopedia of Archaeal and Bacterial Type Strains, Phase II (KMG-II): from individual species to whole genera.</title>
        <authorList>
            <person name="Goeker M."/>
        </authorList>
    </citation>
    <scope>NUCLEOTIDE SEQUENCE [LARGE SCALE GENOMIC DNA]</scope>
    <source>
        <strain evidence="4 5">DSM 45787</strain>
    </source>
</reference>
<feature type="domain" description="PepSY" evidence="3">
    <location>
        <begin position="76"/>
        <end position="131"/>
    </location>
</feature>
<evidence type="ECO:0000256" key="2">
    <source>
        <dbReference type="SAM" id="SignalP"/>
    </source>
</evidence>
<feature type="region of interest" description="Disordered" evidence="1">
    <location>
        <begin position="34"/>
        <end position="73"/>
    </location>
</feature>
<comment type="caution">
    <text evidence="4">The sequence shown here is derived from an EMBL/GenBank/DDBJ whole genome shotgun (WGS) entry which is preliminary data.</text>
</comment>
<evidence type="ECO:0000313" key="5">
    <source>
        <dbReference type="Proteomes" id="UP000244240"/>
    </source>
</evidence>
<accession>A0A2T6BQD1</accession>
<keyword evidence="5" id="KW-1185">Reference proteome</keyword>
<dbReference type="InterPro" id="IPR025711">
    <property type="entry name" value="PepSY"/>
</dbReference>
<keyword evidence="2" id="KW-0732">Signal</keyword>